<organism evidence="1 2">
    <name type="scientific">Vermiconidia calcicola</name>
    <dbReference type="NCBI Taxonomy" id="1690605"/>
    <lineage>
        <taxon>Eukaryota</taxon>
        <taxon>Fungi</taxon>
        <taxon>Dikarya</taxon>
        <taxon>Ascomycota</taxon>
        <taxon>Pezizomycotina</taxon>
        <taxon>Dothideomycetes</taxon>
        <taxon>Dothideomycetidae</taxon>
        <taxon>Mycosphaerellales</taxon>
        <taxon>Extremaceae</taxon>
        <taxon>Vermiconidia</taxon>
    </lineage>
</organism>
<dbReference type="EMBL" id="JAUTXU010000234">
    <property type="protein sequence ID" value="KAK3696905.1"/>
    <property type="molecule type" value="Genomic_DNA"/>
</dbReference>
<dbReference type="Proteomes" id="UP001281147">
    <property type="component" value="Unassembled WGS sequence"/>
</dbReference>
<evidence type="ECO:0000313" key="1">
    <source>
        <dbReference type="EMBL" id="KAK3696905.1"/>
    </source>
</evidence>
<protein>
    <submittedName>
        <fullName evidence="1">Small ubiquitin-related modifier 2</fullName>
    </submittedName>
</protein>
<name>A0ACC3MJA5_9PEZI</name>
<evidence type="ECO:0000313" key="2">
    <source>
        <dbReference type="Proteomes" id="UP001281147"/>
    </source>
</evidence>
<reference evidence="1" key="1">
    <citation type="submission" date="2023-07" db="EMBL/GenBank/DDBJ databases">
        <title>Black Yeasts Isolated from many extreme environments.</title>
        <authorList>
            <person name="Coleine C."/>
            <person name="Stajich J.E."/>
            <person name="Selbmann L."/>
        </authorList>
    </citation>
    <scope>NUCLEOTIDE SEQUENCE</scope>
    <source>
        <strain evidence="1">CCFEE 5714</strain>
    </source>
</reference>
<sequence>MVASWNIMPSSYHPSGRAPRSLMVSFPLPGTSGYRSESGSVSDRDDYDDFDFPHGEHDRTAEADRTVHIVIKDASDTYGKGMAFEVRYLDSFKNAFDSFKQASCVNCRAVDKIRFKTNMTRIHEEDTPKELGLKHNTTTEIRAWSNVAGLQCASCQIHGYPKADAMLTSIPRKLSKQTPAAQTVTVVIQDQTGFETNIKMLSTAPLEKLMEAYATRSLRDPLTLRFYFEGERLTKNETSKELGLVDHDIIEVYIEQFGGQTAHSSS</sequence>
<gene>
    <name evidence="1" type="primary">SUMO2</name>
    <name evidence="1" type="ORF">LTR37_017735</name>
</gene>
<proteinExistence type="predicted"/>
<comment type="caution">
    <text evidence="1">The sequence shown here is derived from an EMBL/GenBank/DDBJ whole genome shotgun (WGS) entry which is preliminary data.</text>
</comment>
<keyword evidence="2" id="KW-1185">Reference proteome</keyword>
<accession>A0ACC3MJA5</accession>